<gene>
    <name evidence="2" type="ORF">NDU88_006567</name>
</gene>
<name>A0AAV7QMB5_PLEWA</name>
<accession>A0AAV7QMB5</accession>
<evidence type="ECO:0000313" key="3">
    <source>
        <dbReference type="Proteomes" id="UP001066276"/>
    </source>
</evidence>
<dbReference type="AlphaFoldDB" id="A0AAV7QMB5"/>
<feature type="region of interest" description="Disordered" evidence="1">
    <location>
        <begin position="102"/>
        <end position="123"/>
    </location>
</feature>
<feature type="compositionally biased region" description="Polar residues" evidence="1">
    <location>
        <begin position="1"/>
        <end position="10"/>
    </location>
</feature>
<proteinExistence type="predicted"/>
<organism evidence="2 3">
    <name type="scientific">Pleurodeles waltl</name>
    <name type="common">Iberian ribbed newt</name>
    <dbReference type="NCBI Taxonomy" id="8319"/>
    <lineage>
        <taxon>Eukaryota</taxon>
        <taxon>Metazoa</taxon>
        <taxon>Chordata</taxon>
        <taxon>Craniata</taxon>
        <taxon>Vertebrata</taxon>
        <taxon>Euteleostomi</taxon>
        <taxon>Amphibia</taxon>
        <taxon>Batrachia</taxon>
        <taxon>Caudata</taxon>
        <taxon>Salamandroidea</taxon>
        <taxon>Salamandridae</taxon>
        <taxon>Pleurodelinae</taxon>
        <taxon>Pleurodeles</taxon>
    </lineage>
</organism>
<protein>
    <submittedName>
        <fullName evidence="2">Uncharacterized protein</fullName>
    </submittedName>
</protein>
<evidence type="ECO:0000256" key="1">
    <source>
        <dbReference type="SAM" id="MobiDB-lite"/>
    </source>
</evidence>
<sequence>MGRPSPNSAHCVTRRLSQETGRHSTWQTAAVRWGTWQAASLKSQANAAPHCQGNRHQITQPLEQRRVVGGAPPVTEDLQCRDHRPVAARQNVGIVAMTAHARSAGAKMGQTRAASPAEDAGGR</sequence>
<dbReference type="EMBL" id="JANPWB010000010">
    <property type="protein sequence ID" value="KAJ1140209.1"/>
    <property type="molecule type" value="Genomic_DNA"/>
</dbReference>
<feature type="region of interest" description="Disordered" evidence="1">
    <location>
        <begin position="1"/>
        <end position="24"/>
    </location>
</feature>
<evidence type="ECO:0000313" key="2">
    <source>
        <dbReference type="EMBL" id="KAJ1140209.1"/>
    </source>
</evidence>
<dbReference type="Proteomes" id="UP001066276">
    <property type="component" value="Chromosome 6"/>
</dbReference>
<comment type="caution">
    <text evidence="2">The sequence shown here is derived from an EMBL/GenBank/DDBJ whole genome shotgun (WGS) entry which is preliminary data.</text>
</comment>
<reference evidence="2" key="1">
    <citation type="journal article" date="2022" name="bioRxiv">
        <title>Sequencing and chromosome-scale assembly of the giantPleurodeles waltlgenome.</title>
        <authorList>
            <person name="Brown T."/>
            <person name="Elewa A."/>
            <person name="Iarovenko S."/>
            <person name="Subramanian E."/>
            <person name="Araus A.J."/>
            <person name="Petzold A."/>
            <person name="Susuki M."/>
            <person name="Suzuki K.-i.T."/>
            <person name="Hayashi T."/>
            <person name="Toyoda A."/>
            <person name="Oliveira C."/>
            <person name="Osipova E."/>
            <person name="Leigh N.D."/>
            <person name="Simon A."/>
            <person name="Yun M.H."/>
        </authorList>
    </citation>
    <scope>NUCLEOTIDE SEQUENCE</scope>
    <source>
        <strain evidence="2">20211129_DDA</strain>
        <tissue evidence="2">Liver</tissue>
    </source>
</reference>
<keyword evidence="3" id="KW-1185">Reference proteome</keyword>